<reference evidence="3" key="1">
    <citation type="submission" date="2017-03" db="EMBL/GenBank/DDBJ databases">
        <title>Genomes of endolithic fungi from Antarctica.</title>
        <authorList>
            <person name="Coleine C."/>
            <person name="Masonjones S."/>
            <person name="Stajich J.E."/>
        </authorList>
    </citation>
    <scope>NUCLEOTIDE SEQUENCE [LARGE SCALE GENOMIC DNA]</scope>
    <source>
        <strain evidence="3">CCFEE 5527</strain>
    </source>
</reference>
<evidence type="ECO:0000256" key="1">
    <source>
        <dbReference type="SAM" id="MobiDB-lite"/>
    </source>
</evidence>
<feature type="compositionally biased region" description="Basic residues" evidence="1">
    <location>
        <begin position="397"/>
        <end position="407"/>
    </location>
</feature>
<dbReference type="Proteomes" id="UP000192596">
    <property type="component" value="Unassembled WGS sequence"/>
</dbReference>
<dbReference type="EMBL" id="NAJO01000069">
    <property type="protein sequence ID" value="OQN96236.1"/>
    <property type="molecule type" value="Genomic_DNA"/>
</dbReference>
<feature type="region of interest" description="Disordered" evidence="1">
    <location>
        <begin position="176"/>
        <end position="407"/>
    </location>
</feature>
<dbReference type="AlphaFoldDB" id="A0A1V8SAR5"/>
<feature type="compositionally biased region" description="Basic and acidic residues" evidence="1">
    <location>
        <begin position="208"/>
        <end position="223"/>
    </location>
</feature>
<dbReference type="InParanoid" id="A0A1V8SAR5"/>
<sequence length="407" mass="42954">MAMERQVQLAVQDLVANGNAGPVAGVYLDGGIVEFGDAFQHSRTLRVKMTLQIPNLRHTDTWHRVIPRLTFVFGIEEVDFSYNSEGPSYAMIRNRPGSAAAMPRRLLWRPSLKPANFSKDWTFTLLEQVHHRITGVPYLDVVGANRILDARRAAVGIITPRQANYLAAAQREAHIGTMDEDRITEDGEEGGHGGNDGDDDGGSDGGEEGVREEHVSGGVGEDHGGEDEDTHEGAHERPDGGSDGGANEWSDEEAVGGDDGGQEEGHEGSDGVACEGDDDSGDEGGDDGGDDGGDEGGNEGGDEGYNDGDDGGDDNMNGEGTGVGKDDATGGEGDDEEATDPVGDGATEQKSGQRVRGRMGYEHGIVAYGVAGHEGSKSTLRPPYDGARADAMSAFPRKLRQQGHRQA</sequence>
<accession>A0A1V8SAR5</accession>
<keyword evidence="3" id="KW-1185">Reference proteome</keyword>
<evidence type="ECO:0000313" key="3">
    <source>
        <dbReference type="Proteomes" id="UP000192596"/>
    </source>
</evidence>
<protein>
    <submittedName>
        <fullName evidence="2">Uncharacterized protein</fullName>
    </submittedName>
</protein>
<feature type="compositionally biased region" description="Acidic residues" evidence="1">
    <location>
        <begin position="249"/>
        <end position="262"/>
    </location>
</feature>
<feature type="compositionally biased region" description="Basic and acidic residues" evidence="1">
    <location>
        <begin position="231"/>
        <end position="240"/>
    </location>
</feature>
<gene>
    <name evidence="2" type="ORF">B0A48_17798</name>
</gene>
<evidence type="ECO:0000313" key="2">
    <source>
        <dbReference type="EMBL" id="OQN96236.1"/>
    </source>
</evidence>
<proteinExistence type="predicted"/>
<name>A0A1V8SAR5_9PEZI</name>
<feature type="compositionally biased region" description="Acidic residues" evidence="1">
    <location>
        <begin position="196"/>
        <end position="207"/>
    </location>
</feature>
<organism evidence="2 3">
    <name type="scientific">Cryoendolithus antarcticus</name>
    <dbReference type="NCBI Taxonomy" id="1507870"/>
    <lineage>
        <taxon>Eukaryota</taxon>
        <taxon>Fungi</taxon>
        <taxon>Dikarya</taxon>
        <taxon>Ascomycota</taxon>
        <taxon>Pezizomycotina</taxon>
        <taxon>Dothideomycetes</taxon>
        <taxon>Dothideomycetidae</taxon>
        <taxon>Cladosporiales</taxon>
        <taxon>Cladosporiaceae</taxon>
        <taxon>Cryoendolithus</taxon>
    </lineage>
</organism>
<feature type="compositionally biased region" description="Basic and acidic residues" evidence="1">
    <location>
        <begin position="176"/>
        <end position="191"/>
    </location>
</feature>
<feature type="compositionally biased region" description="Acidic residues" evidence="1">
    <location>
        <begin position="275"/>
        <end position="313"/>
    </location>
</feature>
<comment type="caution">
    <text evidence="2">The sequence shown here is derived from an EMBL/GenBank/DDBJ whole genome shotgun (WGS) entry which is preliminary data.</text>
</comment>